<protein>
    <submittedName>
        <fullName evidence="2">Uncharacterized protein</fullName>
    </submittedName>
</protein>
<accession>A0A167WKM4</accession>
<reference evidence="2 3" key="1">
    <citation type="journal article" date="2016" name="Mol. Biol. Evol.">
        <title>Comparative Genomics of Early-Diverging Mushroom-Forming Fungi Provides Insights into the Origins of Lignocellulose Decay Capabilities.</title>
        <authorList>
            <person name="Nagy L.G."/>
            <person name="Riley R."/>
            <person name="Tritt A."/>
            <person name="Adam C."/>
            <person name="Daum C."/>
            <person name="Floudas D."/>
            <person name="Sun H."/>
            <person name="Yadav J.S."/>
            <person name="Pangilinan J."/>
            <person name="Larsson K.H."/>
            <person name="Matsuura K."/>
            <person name="Barry K."/>
            <person name="Labutti K."/>
            <person name="Kuo R."/>
            <person name="Ohm R.A."/>
            <person name="Bhattacharya S.S."/>
            <person name="Shirouzu T."/>
            <person name="Yoshinaga Y."/>
            <person name="Martin F.M."/>
            <person name="Grigoriev I.V."/>
            <person name="Hibbett D.S."/>
        </authorList>
    </citation>
    <scope>NUCLEOTIDE SEQUENCE [LARGE SCALE GENOMIC DNA]</scope>
    <source>
        <strain evidence="2 3">CBS 109695</strain>
    </source>
</reference>
<dbReference type="EMBL" id="KV417799">
    <property type="protein sequence ID" value="KZP06207.1"/>
    <property type="molecule type" value="Genomic_DNA"/>
</dbReference>
<gene>
    <name evidence="2" type="ORF">FIBSPDRAFT_876741</name>
</gene>
<evidence type="ECO:0000256" key="1">
    <source>
        <dbReference type="SAM" id="MobiDB-lite"/>
    </source>
</evidence>
<feature type="region of interest" description="Disordered" evidence="1">
    <location>
        <begin position="1"/>
        <end position="20"/>
    </location>
</feature>
<sequence length="111" mass="11930">MLARLSPIHSASPASGPSSKLCSSLTIVSLDLNASSPASARPLSRLLRVLRWNWSSCSLAMRPAILGSPHSDLLSNGNALNMCHLNVECTDVHRLISKTSQREIKSSPRVV</sequence>
<organism evidence="2 3">
    <name type="scientific">Athelia psychrophila</name>
    <dbReference type="NCBI Taxonomy" id="1759441"/>
    <lineage>
        <taxon>Eukaryota</taxon>
        <taxon>Fungi</taxon>
        <taxon>Dikarya</taxon>
        <taxon>Basidiomycota</taxon>
        <taxon>Agaricomycotina</taxon>
        <taxon>Agaricomycetes</taxon>
        <taxon>Agaricomycetidae</taxon>
        <taxon>Atheliales</taxon>
        <taxon>Atheliaceae</taxon>
        <taxon>Athelia</taxon>
    </lineage>
</organism>
<dbReference type="Proteomes" id="UP000076532">
    <property type="component" value="Unassembled WGS sequence"/>
</dbReference>
<evidence type="ECO:0000313" key="3">
    <source>
        <dbReference type="Proteomes" id="UP000076532"/>
    </source>
</evidence>
<keyword evidence="3" id="KW-1185">Reference proteome</keyword>
<dbReference type="AlphaFoldDB" id="A0A167WKM4"/>
<evidence type="ECO:0000313" key="2">
    <source>
        <dbReference type="EMBL" id="KZP06207.1"/>
    </source>
</evidence>
<proteinExistence type="predicted"/>
<name>A0A167WKM4_9AGAM</name>